<evidence type="ECO:0008006" key="4">
    <source>
        <dbReference type="Google" id="ProtNLM"/>
    </source>
</evidence>
<feature type="chain" id="PRO_5047240358" description="Lipoprotein" evidence="1">
    <location>
        <begin position="28"/>
        <end position="172"/>
    </location>
</feature>
<protein>
    <recommendedName>
        <fullName evidence="4">Lipoprotein</fullName>
    </recommendedName>
</protein>
<evidence type="ECO:0000313" key="2">
    <source>
        <dbReference type="EMBL" id="GAA3374338.1"/>
    </source>
</evidence>
<keyword evidence="3" id="KW-1185">Reference proteome</keyword>
<evidence type="ECO:0000256" key="1">
    <source>
        <dbReference type="SAM" id="SignalP"/>
    </source>
</evidence>
<accession>A0ABP6SDS4</accession>
<feature type="signal peptide" evidence="1">
    <location>
        <begin position="1"/>
        <end position="27"/>
    </location>
</feature>
<name>A0ABP6SDS4_9ACTN</name>
<dbReference type="EMBL" id="BAAAYL010000001">
    <property type="protein sequence ID" value="GAA3374338.1"/>
    <property type="molecule type" value="Genomic_DNA"/>
</dbReference>
<keyword evidence="1" id="KW-0732">Signal</keyword>
<organism evidence="2 3">
    <name type="scientific">Streptomyces sannanensis</name>
    <dbReference type="NCBI Taxonomy" id="285536"/>
    <lineage>
        <taxon>Bacteria</taxon>
        <taxon>Bacillati</taxon>
        <taxon>Actinomycetota</taxon>
        <taxon>Actinomycetes</taxon>
        <taxon>Kitasatosporales</taxon>
        <taxon>Streptomycetaceae</taxon>
        <taxon>Streptomyces</taxon>
    </lineage>
</organism>
<reference evidence="3" key="1">
    <citation type="journal article" date="2019" name="Int. J. Syst. Evol. Microbiol.">
        <title>The Global Catalogue of Microorganisms (GCM) 10K type strain sequencing project: providing services to taxonomists for standard genome sequencing and annotation.</title>
        <authorList>
            <consortium name="The Broad Institute Genomics Platform"/>
            <consortium name="The Broad Institute Genome Sequencing Center for Infectious Disease"/>
            <person name="Wu L."/>
            <person name="Ma J."/>
        </authorList>
    </citation>
    <scope>NUCLEOTIDE SEQUENCE [LARGE SCALE GENOMIC DNA]</scope>
    <source>
        <strain evidence="3">JCM 9651</strain>
    </source>
</reference>
<comment type="caution">
    <text evidence="2">The sequence shown here is derived from an EMBL/GenBank/DDBJ whole genome shotgun (WGS) entry which is preliminary data.</text>
</comment>
<dbReference type="Proteomes" id="UP001499990">
    <property type="component" value="Unassembled WGS sequence"/>
</dbReference>
<sequence>MFTRRSATSALAFAVLLSLGGCMSDNGANDPLPRMSEEKAEEWARHWTESMARTAKARIDATTVGASFTNCVGKNNESASDGRFTLSYRVLAGLPKEQHAAAVRAIRDALKQQGLEIQDFRSDPALSTPNLLYAKHPKDRHFIAVIDPDDGYLTLTVDTPCLLPPGAEQQQF</sequence>
<dbReference type="PROSITE" id="PS51257">
    <property type="entry name" value="PROKAR_LIPOPROTEIN"/>
    <property type="match status" value="1"/>
</dbReference>
<proteinExistence type="predicted"/>
<gene>
    <name evidence="2" type="ORF">GCM10020367_37850</name>
</gene>
<evidence type="ECO:0000313" key="3">
    <source>
        <dbReference type="Proteomes" id="UP001499990"/>
    </source>
</evidence>